<dbReference type="EMBL" id="CP065937">
    <property type="protein sequence ID" value="QQA62011.1"/>
    <property type="molecule type" value="Genomic_DNA"/>
</dbReference>
<proteinExistence type="predicted"/>
<dbReference type="EC" id="2.7.7.65" evidence="6"/>
<dbReference type="InterPro" id="IPR052155">
    <property type="entry name" value="Biofilm_reg_signaling"/>
</dbReference>
<dbReference type="PANTHER" id="PTHR44757:SF2">
    <property type="entry name" value="BIOFILM ARCHITECTURE MAINTENANCE PROTEIN MBAA"/>
    <property type="match status" value="1"/>
</dbReference>
<sequence length="334" mass="38187">MTYEELREAYDRLLLENERLKRIADDAREKLDAAMDGTGLCIWQNHVPTGKLIIFNRRWGSMLGYQPKELSAHFDVWRAHLHPEDREQVLQAFFDHLEGKSPFYQAMHRMIGKDGKTTWVLDRGRVVERDDQGNPVRVMGTHIDITHEKEYEQQLAQLAHRDPLTGLFNRTALHRHFPGEYQAICFIDLDDFKLVNDNLGHRAGDELLVSLAQRLRHCCAEEVRLGRIGGDEFVLLLPWACDDPRTSHLARQCIDAIATPFELPNGDASVGLSMGIAAIRPQDDFGAALARADQAMYRVKRSGKRGFYIAQPSGQPLLDQEQVNERGLYHRPTL</sequence>
<feature type="coiled-coil region" evidence="1">
    <location>
        <begin position="3"/>
        <end position="37"/>
    </location>
</feature>
<keyword evidence="6" id="KW-0808">Transferase</keyword>
<dbReference type="SMART" id="SM00086">
    <property type="entry name" value="PAC"/>
    <property type="match status" value="1"/>
</dbReference>
<dbReference type="Pfam" id="PF08447">
    <property type="entry name" value="PAS_3"/>
    <property type="match status" value="1"/>
</dbReference>
<name>A0A3G9I206_AERCA</name>
<dbReference type="SMART" id="SM00267">
    <property type="entry name" value="GGDEF"/>
    <property type="match status" value="1"/>
</dbReference>
<dbReference type="InterPro" id="IPR043128">
    <property type="entry name" value="Rev_trsase/Diguanyl_cyclase"/>
</dbReference>
<feature type="domain" description="PAS" evidence="2">
    <location>
        <begin position="50"/>
        <end position="100"/>
    </location>
</feature>
<dbReference type="Gene3D" id="3.30.70.270">
    <property type="match status" value="1"/>
</dbReference>
<dbReference type="EMBL" id="CP110176">
    <property type="protein sequence ID" value="UZC85785.2"/>
    <property type="molecule type" value="Genomic_DNA"/>
</dbReference>
<evidence type="ECO:0000256" key="1">
    <source>
        <dbReference type="SAM" id="Coils"/>
    </source>
</evidence>
<dbReference type="GO" id="GO:0052621">
    <property type="term" value="F:diguanylate cyclase activity"/>
    <property type="evidence" value="ECO:0007669"/>
    <property type="project" value="UniProtKB-EC"/>
</dbReference>
<protein>
    <submittedName>
        <fullName evidence="5">Sensor domain-containing diguanylate cyclase</fullName>
        <ecNumber evidence="6">2.7.7.65</ecNumber>
    </submittedName>
</protein>
<feature type="domain" description="GGDEF" evidence="4">
    <location>
        <begin position="180"/>
        <end position="312"/>
    </location>
</feature>
<dbReference type="InterPro" id="IPR000160">
    <property type="entry name" value="GGDEF_dom"/>
</dbReference>
<evidence type="ECO:0000259" key="2">
    <source>
        <dbReference type="PROSITE" id="PS50112"/>
    </source>
</evidence>
<reference evidence="6" key="2">
    <citation type="submission" date="2023-04" db="EMBL/GenBank/DDBJ databases">
        <title>Whole Genome Sequence of Multi-drug resistant Aeromonas caviae as a gut pathogen in newborn.</title>
        <authorList>
            <person name="Jadhav S.V."/>
            <person name="Saroj S.D."/>
            <person name="Saha U.B."/>
            <person name="Sen S."/>
            <person name="Kher A."/>
        </authorList>
    </citation>
    <scope>NUCLEOTIDE SEQUENCE</scope>
    <source>
        <strain evidence="6">SVJ23</strain>
    </source>
</reference>
<dbReference type="InterPro" id="IPR000014">
    <property type="entry name" value="PAS"/>
</dbReference>
<dbReference type="InterPro" id="IPR029787">
    <property type="entry name" value="Nucleotide_cyclase"/>
</dbReference>
<dbReference type="PANTHER" id="PTHR44757">
    <property type="entry name" value="DIGUANYLATE CYCLASE DGCP"/>
    <property type="match status" value="1"/>
</dbReference>
<dbReference type="CDD" id="cd01949">
    <property type="entry name" value="GGDEF"/>
    <property type="match status" value="1"/>
</dbReference>
<evidence type="ECO:0000313" key="6">
    <source>
        <dbReference type="EMBL" id="UZC85785.2"/>
    </source>
</evidence>
<dbReference type="InterPro" id="IPR013655">
    <property type="entry name" value="PAS_fold_3"/>
</dbReference>
<feature type="domain" description="PAC" evidence="3">
    <location>
        <begin position="104"/>
        <end position="157"/>
    </location>
</feature>
<keyword evidence="6" id="KW-0548">Nucleotidyltransferase</keyword>
<dbReference type="SUPFAM" id="SSF55073">
    <property type="entry name" value="Nucleotide cyclase"/>
    <property type="match status" value="1"/>
</dbReference>
<dbReference type="PROSITE" id="PS50112">
    <property type="entry name" value="PAS"/>
    <property type="match status" value="1"/>
</dbReference>
<dbReference type="RefSeq" id="WP_049635922.1">
    <property type="nucleotide sequence ID" value="NZ_AP019195.1"/>
</dbReference>
<dbReference type="AlphaFoldDB" id="A0A3G9I206"/>
<dbReference type="NCBIfam" id="TIGR00254">
    <property type="entry name" value="GGDEF"/>
    <property type="match status" value="1"/>
</dbReference>
<dbReference type="Gene3D" id="3.30.450.20">
    <property type="entry name" value="PAS domain"/>
    <property type="match status" value="1"/>
</dbReference>
<evidence type="ECO:0000259" key="4">
    <source>
        <dbReference type="PROSITE" id="PS50887"/>
    </source>
</evidence>
<accession>A0A3G9I206</accession>
<dbReference type="Proteomes" id="UP001163285">
    <property type="component" value="Chromosome"/>
</dbReference>
<dbReference type="PROSITE" id="PS50113">
    <property type="entry name" value="PAC"/>
    <property type="match status" value="1"/>
</dbReference>
<organism evidence="5">
    <name type="scientific">Aeromonas caviae</name>
    <name type="common">Aeromonas punctata</name>
    <dbReference type="NCBI Taxonomy" id="648"/>
    <lineage>
        <taxon>Bacteria</taxon>
        <taxon>Pseudomonadati</taxon>
        <taxon>Pseudomonadota</taxon>
        <taxon>Gammaproteobacteria</taxon>
        <taxon>Aeromonadales</taxon>
        <taxon>Aeromonadaceae</taxon>
        <taxon>Aeromonas</taxon>
    </lineage>
</organism>
<dbReference type="SUPFAM" id="SSF55785">
    <property type="entry name" value="PYP-like sensor domain (PAS domain)"/>
    <property type="match status" value="1"/>
</dbReference>
<dbReference type="CDD" id="cd00130">
    <property type="entry name" value="PAS"/>
    <property type="match status" value="1"/>
</dbReference>
<evidence type="ECO:0000259" key="3">
    <source>
        <dbReference type="PROSITE" id="PS50113"/>
    </source>
</evidence>
<reference evidence="5" key="1">
    <citation type="submission" date="2020-12" db="EMBL/GenBank/DDBJ databases">
        <title>GES Beta-lactamases isolated from hospital effluents in Brazil.</title>
        <authorList>
            <person name="Conte D."/>
            <person name="Mesa D."/>
            <person name="Palmeiro J.K."/>
            <person name="Dalla-Costa L.M."/>
        </authorList>
    </citation>
    <scope>NUCLEOTIDE SEQUENCE [LARGE SCALE GENOMIC DNA]</scope>
    <source>
        <strain evidence="5">Aero21</strain>
    </source>
</reference>
<dbReference type="InterPro" id="IPR035965">
    <property type="entry name" value="PAS-like_dom_sf"/>
</dbReference>
<dbReference type="InterPro" id="IPR001610">
    <property type="entry name" value="PAC"/>
</dbReference>
<dbReference type="PROSITE" id="PS50887">
    <property type="entry name" value="GGDEF"/>
    <property type="match status" value="1"/>
</dbReference>
<dbReference type="Pfam" id="PF00990">
    <property type="entry name" value="GGDEF"/>
    <property type="match status" value="1"/>
</dbReference>
<evidence type="ECO:0000313" key="5">
    <source>
        <dbReference type="EMBL" id="QQA62011.1"/>
    </source>
</evidence>
<keyword evidence="1" id="KW-0175">Coiled coil</keyword>
<gene>
    <name evidence="5" type="ORF">JC965_05850</name>
    <name evidence="6" type="ORF">OJY61_18390</name>
</gene>
<dbReference type="InterPro" id="IPR000700">
    <property type="entry name" value="PAS-assoc_C"/>
</dbReference>
<dbReference type="NCBIfam" id="TIGR00229">
    <property type="entry name" value="sensory_box"/>
    <property type="match status" value="1"/>
</dbReference>